<evidence type="ECO:0000313" key="10">
    <source>
        <dbReference type="Proteomes" id="UP001213907"/>
    </source>
</evidence>
<evidence type="ECO:0000256" key="7">
    <source>
        <dbReference type="RuleBase" id="RU365095"/>
    </source>
</evidence>
<dbReference type="InterPro" id="IPR006148">
    <property type="entry name" value="Glc/Gal-6P_isomerase"/>
</dbReference>
<feature type="domain" description="Glucosamine/galactosamine-6-phosphate isomerase" evidence="8">
    <location>
        <begin position="11"/>
        <end position="231"/>
    </location>
</feature>
<dbReference type="PANTHER" id="PTHR11054:SF0">
    <property type="entry name" value="6-PHOSPHOGLUCONOLACTONASE"/>
    <property type="match status" value="1"/>
</dbReference>
<dbReference type="NCBIfam" id="TIGR01198">
    <property type="entry name" value="pgl"/>
    <property type="match status" value="1"/>
</dbReference>
<evidence type="ECO:0000256" key="2">
    <source>
        <dbReference type="ARBA" id="ARBA00002681"/>
    </source>
</evidence>
<dbReference type="GO" id="GO:0017057">
    <property type="term" value="F:6-phosphogluconolactonase activity"/>
    <property type="evidence" value="ECO:0007669"/>
    <property type="project" value="UniProtKB-EC"/>
</dbReference>
<dbReference type="InterPro" id="IPR039104">
    <property type="entry name" value="6PGL"/>
</dbReference>
<dbReference type="Pfam" id="PF01182">
    <property type="entry name" value="Glucosamine_iso"/>
    <property type="match status" value="1"/>
</dbReference>
<sequence length="244" mass="26712">MPRPRIIVERDAVALAERAAERVVARARENTGEPAICLTGGSTPKRLYQLLATPEWRNRLPWQRVQWFIGDDRFVPPEDDLSNIGMARHAFLDGCAPPGNIHAIPIDAASPEEAARAYEQTLREFQTRHRTDGAPLFDLVLLGVGPDGHTASLFPGYPAASETEHWVVGVPEAHVAPFVPRVSLTLPCLAQCREMLLLAAGHDKRAILSRVFAGEDLPATHAQSARGETWWLIDKAAAPESGEA</sequence>
<dbReference type="SUPFAM" id="SSF100950">
    <property type="entry name" value="NagB/RpiA/CoA transferase-like"/>
    <property type="match status" value="1"/>
</dbReference>
<comment type="function">
    <text evidence="2 7">Hydrolysis of 6-phosphogluconolactone to 6-phosphogluconate.</text>
</comment>
<reference evidence="9 10" key="1">
    <citation type="submission" date="2022-11" db="EMBL/GenBank/DDBJ databases">
        <authorList>
            <person name="Siebert D."/>
            <person name="Busche T."/>
            <person name="Saydam E."/>
            <person name="Kalinowski J."/>
            <person name="Ruckert C."/>
            <person name="Blombach B."/>
        </authorList>
    </citation>
    <scope>NUCLEOTIDE SEQUENCE [LARGE SCALE GENOMIC DNA]</scope>
    <source>
        <strain evidence="9 10">DSM 1083</strain>
    </source>
</reference>
<dbReference type="Proteomes" id="UP001213907">
    <property type="component" value="Chromosome"/>
</dbReference>
<organism evidence="9 10">
    <name type="scientific">Afipia carboxydohydrogena</name>
    <name type="common">Pseudomonas carboxydohydrogena</name>
    <dbReference type="NCBI Taxonomy" id="290"/>
    <lineage>
        <taxon>Bacteria</taxon>
        <taxon>Pseudomonadati</taxon>
        <taxon>Pseudomonadota</taxon>
        <taxon>Alphaproteobacteria</taxon>
        <taxon>Hyphomicrobiales</taxon>
        <taxon>Nitrobacteraceae</taxon>
        <taxon>Afipia</taxon>
    </lineage>
</organism>
<evidence type="ECO:0000313" key="9">
    <source>
        <dbReference type="EMBL" id="WEF52329.1"/>
    </source>
</evidence>
<dbReference type="InterPro" id="IPR037171">
    <property type="entry name" value="NagB/RpiA_transferase-like"/>
</dbReference>
<keyword evidence="10" id="KW-1185">Reference proteome</keyword>
<evidence type="ECO:0000256" key="4">
    <source>
        <dbReference type="ARBA" id="ARBA00010662"/>
    </source>
</evidence>
<protein>
    <recommendedName>
        <fullName evidence="6 7">6-phosphogluconolactonase</fullName>
        <shortName evidence="7">6PGL</shortName>
        <ecNumber evidence="5 7">3.1.1.31</ecNumber>
    </recommendedName>
</protein>
<comment type="similarity">
    <text evidence="4 7">Belongs to the glucosamine/galactosamine-6-phosphate isomerase family. 6-phosphogluconolactonase subfamily.</text>
</comment>
<dbReference type="Gene3D" id="3.40.50.1360">
    <property type="match status" value="1"/>
</dbReference>
<comment type="pathway">
    <text evidence="3 7">Carbohydrate degradation; pentose phosphate pathway; D-ribulose 5-phosphate from D-glucose 6-phosphate (oxidative stage): step 2/3.</text>
</comment>
<evidence type="ECO:0000259" key="8">
    <source>
        <dbReference type="Pfam" id="PF01182"/>
    </source>
</evidence>
<evidence type="ECO:0000256" key="6">
    <source>
        <dbReference type="ARBA" id="ARBA00020337"/>
    </source>
</evidence>
<evidence type="ECO:0000256" key="5">
    <source>
        <dbReference type="ARBA" id="ARBA00013198"/>
    </source>
</evidence>
<proteinExistence type="inferred from homology"/>
<dbReference type="EC" id="3.1.1.31" evidence="5 7"/>
<accession>A0ABY8BQQ6</accession>
<name>A0ABY8BQQ6_AFICR</name>
<comment type="catalytic activity">
    <reaction evidence="1 7">
        <text>6-phospho-D-glucono-1,5-lactone + H2O = 6-phospho-D-gluconate + H(+)</text>
        <dbReference type="Rhea" id="RHEA:12556"/>
        <dbReference type="ChEBI" id="CHEBI:15377"/>
        <dbReference type="ChEBI" id="CHEBI:15378"/>
        <dbReference type="ChEBI" id="CHEBI:57955"/>
        <dbReference type="ChEBI" id="CHEBI:58759"/>
        <dbReference type="EC" id="3.1.1.31"/>
    </reaction>
</comment>
<dbReference type="CDD" id="cd01400">
    <property type="entry name" value="6PGL"/>
    <property type="match status" value="1"/>
</dbReference>
<dbReference type="RefSeq" id="WP_275247885.1">
    <property type="nucleotide sequence ID" value="NZ_BAABDX010000001.1"/>
</dbReference>
<evidence type="ECO:0000256" key="1">
    <source>
        <dbReference type="ARBA" id="ARBA00000832"/>
    </source>
</evidence>
<dbReference type="PANTHER" id="PTHR11054">
    <property type="entry name" value="6-PHOSPHOGLUCONOLACTONASE"/>
    <property type="match status" value="1"/>
</dbReference>
<keyword evidence="7 9" id="KW-0378">Hydrolase</keyword>
<gene>
    <name evidence="7 9" type="primary">pgl</name>
    <name evidence="9" type="ORF">AFIC_000810</name>
</gene>
<evidence type="ECO:0000256" key="3">
    <source>
        <dbReference type="ARBA" id="ARBA00004961"/>
    </source>
</evidence>
<dbReference type="EMBL" id="CP113162">
    <property type="protein sequence ID" value="WEF52329.1"/>
    <property type="molecule type" value="Genomic_DNA"/>
</dbReference>
<dbReference type="InterPro" id="IPR005900">
    <property type="entry name" value="6-phosphogluconolactonase_DevB"/>
</dbReference>